<dbReference type="SUPFAM" id="SSF49265">
    <property type="entry name" value="Fibronectin type III"/>
    <property type="match status" value="1"/>
</dbReference>
<dbReference type="PROSITE" id="PS50835">
    <property type="entry name" value="IG_LIKE"/>
    <property type="match status" value="1"/>
</dbReference>
<proteinExistence type="predicted"/>
<feature type="domain" description="Ig-like" evidence="1">
    <location>
        <begin position="525"/>
        <end position="580"/>
    </location>
</feature>
<dbReference type="EMBL" id="JADIMV010000022">
    <property type="protein sequence ID" value="MBO8439235.1"/>
    <property type="molecule type" value="Genomic_DNA"/>
</dbReference>
<dbReference type="InterPro" id="IPR007110">
    <property type="entry name" value="Ig-like_dom"/>
</dbReference>
<gene>
    <name evidence="2" type="ORF">IAC51_01130</name>
</gene>
<evidence type="ECO:0000259" key="1">
    <source>
        <dbReference type="PROSITE" id="PS50835"/>
    </source>
</evidence>
<dbReference type="InterPro" id="IPR036116">
    <property type="entry name" value="FN3_sf"/>
</dbReference>
<accession>A0A940DI07</accession>
<comment type="caution">
    <text evidence="2">The sequence shown here is derived from an EMBL/GenBank/DDBJ whole genome shotgun (WGS) entry which is preliminary data.</text>
</comment>
<sequence length="1127" mass="124881">MNRLFCMIGNYFSVLSYECKASALACLLLTFMSVLSGNGRMMAQTNRYMCGFEDENENSQWVMNSGVNGVSARNRWYVSTREHYEGVKALLISDLSVAPDTSAVYSNSKVHIVAYRDILLPAGTYDFSFTWKALGDGSADGLYVGWVDTRTGMGTSVSTIPAWTSTAAPFSGRIFNMYSGWKIETGTLTSTGSPMRLAFLWTNDDKNSYSPSVCIDDIQIVEQVCGKPENIQVQVDGEDVTVNWTPATGVSTYEIKYKSIIDGKTGGQKGIRGSSYTFKGMEKGVYEFYVRSVCQNGEEGIWCARQGVIVNPDICVDYTNINSPDVLCQSGSTDNPYMNSGVVDFGSGDSRSRHTVHSAMGEVDGRTGGRLKTIPDGGMASVRLGNWETGANAESITYELHLDSGSNVVLLMQYAVVLQVPTQHGIYDQPRFTLEILAPDGELMDKTCGSYMFYASLDLMEEGWHECEDPLSGVTIVYKDWSDIGVNLQEYAASGAATVKVRLTTYDCALGEHYGYAYFTLSCTEGEIKGLSCGDKPTEKITAPDGFRYRWYKMYDPTKEMVSDSITLMVEKDDTATYACDCISMEKDECYFTLWASLLPRFPKAEFEIDWMPSNCVNGFRVRNLSYVWTENGRSNEQIEEFEWVCNGDTTHEQTLTLPVPDEGGTYDISLKALISGGLCFDVKDTTVIIPAIGTAYDTIEFRTCEGGQPLIIGNKVYDEAGYYLMPPVKSKQTGCDSIDVFHVVIEESLDTSYADTICAGDTVWIGTSPYYFSGEFSKRLVSVRGCDSVVNLSLTVLPKVDFGVEVKNAVAGPRSGKIELTGMGEGWWYEIDGVLNGNIDSLGAGVYTIVVYNAYGCASEPMDIEVSAECLDLTVGDAGEICADDSAFYLPFEVASGEVTFYSVDFDDAANNAGFNDSVHMQPLDGYICVDLPEKVRPGHYVMMIEFEDLTCEPKAFEIPFDVLYSKDIMKQKWNNVVAVLNSKYNGGYEFSDFAWYRNGEKMEGEYGSYIYLGEGVSFDNVEEIRVELTRTDDGIRLMSCPLMTETRADVFPYPMCTTMGVKERVPIKDITSGVWVRLWSVGGVYFGEQYVNEDMPYFVAPDCTGVFILLIEDGTYNSRFKIVVK</sequence>
<dbReference type="Gene3D" id="2.60.40.10">
    <property type="entry name" value="Immunoglobulins"/>
    <property type="match status" value="1"/>
</dbReference>
<dbReference type="Pfam" id="PF00041">
    <property type="entry name" value="fn3"/>
    <property type="match status" value="1"/>
</dbReference>
<reference evidence="2" key="2">
    <citation type="journal article" date="2021" name="PeerJ">
        <title>Extensive microbial diversity within the chicken gut microbiome revealed by metagenomics and culture.</title>
        <authorList>
            <person name="Gilroy R."/>
            <person name="Ravi A."/>
            <person name="Getino M."/>
            <person name="Pursley I."/>
            <person name="Horton D.L."/>
            <person name="Alikhan N.F."/>
            <person name="Baker D."/>
            <person name="Gharbi K."/>
            <person name="Hall N."/>
            <person name="Watson M."/>
            <person name="Adriaenssens E.M."/>
            <person name="Foster-Nyarko E."/>
            <person name="Jarju S."/>
            <person name="Secka A."/>
            <person name="Antonio M."/>
            <person name="Oren A."/>
            <person name="Chaudhuri R.R."/>
            <person name="La Ragione R."/>
            <person name="Hildebrand F."/>
            <person name="Pallen M.J."/>
        </authorList>
    </citation>
    <scope>NUCLEOTIDE SEQUENCE</scope>
    <source>
        <strain evidence="2">3924</strain>
    </source>
</reference>
<dbReference type="SMART" id="SM00060">
    <property type="entry name" value="FN3"/>
    <property type="match status" value="1"/>
</dbReference>
<dbReference type="AlphaFoldDB" id="A0A940DI07"/>
<organism evidence="2 3">
    <name type="scientific">Candidatus Aphodosoma intestinipullorum</name>
    <dbReference type="NCBI Taxonomy" id="2840674"/>
    <lineage>
        <taxon>Bacteria</taxon>
        <taxon>Pseudomonadati</taxon>
        <taxon>Bacteroidota</taxon>
        <taxon>Bacteroidia</taxon>
        <taxon>Bacteroidales</taxon>
        <taxon>Candidatus Aphodosoma</taxon>
    </lineage>
</organism>
<dbReference type="InterPro" id="IPR013783">
    <property type="entry name" value="Ig-like_fold"/>
</dbReference>
<name>A0A940DI07_9BACT</name>
<evidence type="ECO:0000313" key="3">
    <source>
        <dbReference type="Proteomes" id="UP000712007"/>
    </source>
</evidence>
<protein>
    <submittedName>
        <fullName evidence="2">Fibronectin type III domain-containing protein</fullName>
    </submittedName>
</protein>
<reference evidence="2" key="1">
    <citation type="submission" date="2020-10" db="EMBL/GenBank/DDBJ databases">
        <authorList>
            <person name="Gilroy R."/>
        </authorList>
    </citation>
    <scope>NUCLEOTIDE SEQUENCE</scope>
    <source>
        <strain evidence="2">3924</strain>
    </source>
</reference>
<dbReference type="Proteomes" id="UP000712007">
    <property type="component" value="Unassembled WGS sequence"/>
</dbReference>
<dbReference type="InterPro" id="IPR003961">
    <property type="entry name" value="FN3_dom"/>
</dbReference>
<evidence type="ECO:0000313" key="2">
    <source>
        <dbReference type="EMBL" id="MBO8439235.1"/>
    </source>
</evidence>